<sequence length="174" mass="18736">MAPDSSRKRLPFEPRKSAAKPAEEPKQAKAKPSSAKNTAQKSTAAKKTVPPKPGVVSKKKSGGKSSARAATAIPEVVSDRMLRRMLAFSGVPTGLGILTFFVSYYLVVNQVVELPSYFVLLITLGCFGLGVVGLTYGVLSASWDEERPGTRLGLDEFRLNFGRMTSAWGAKSER</sequence>
<comment type="caution">
    <text evidence="3">The sequence shown here is derived from an EMBL/GenBank/DDBJ whole genome shotgun (WGS) entry which is preliminary data.</text>
</comment>
<protein>
    <recommendedName>
        <fullName evidence="5">DUF3464 domain-containing protein</fullName>
    </recommendedName>
</protein>
<organism evidence="3 4">
    <name type="scientific">Phormidium tenue NIES-30</name>
    <dbReference type="NCBI Taxonomy" id="549789"/>
    <lineage>
        <taxon>Bacteria</taxon>
        <taxon>Bacillati</taxon>
        <taxon>Cyanobacteriota</taxon>
        <taxon>Cyanophyceae</taxon>
        <taxon>Oscillatoriophycideae</taxon>
        <taxon>Oscillatoriales</taxon>
        <taxon>Oscillatoriaceae</taxon>
        <taxon>Phormidium</taxon>
    </lineage>
</organism>
<evidence type="ECO:0000313" key="4">
    <source>
        <dbReference type="Proteomes" id="UP000185557"/>
    </source>
</evidence>
<dbReference type="OrthoDB" id="467509at2"/>
<feature type="compositionally biased region" description="Low complexity" evidence="1">
    <location>
        <begin position="30"/>
        <end position="48"/>
    </location>
</feature>
<dbReference type="STRING" id="549789.NIES30_18710"/>
<keyword evidence="2" id="KW-0812">Transmembrane</keyword>
<feature type="compositionally biased region" description="Basic and acidic residues" evidence="1">
    <location>
        <begin position="1"/>
        <end position="27"/>
    </location>
</feature>
<feature type="transmembrane region" description="Helical" evidence="2">
    <location>
        <begin position="85"/>
        <end position="106"/>
    </location>
</feature>
<keyword evidence="2" id="KW-1133">Transmembrane helix</keyword>
<keyword evidence="2" id="KW-0472">Membrane</keyword>
<dbReference type="RefSeq" id="WP_073609955.1">
    <property type="nucleotide sequence ID" value="NZ_MRCG01000015.1"/>
</dbReference>
<evidence type="ECO:0000256" key="2">
    <source>
        <dbReference type="SAM" id="Phobius"/>
    </source>
</evidence>
<feature type="transmembrane region" description="Helical" evidence="2">
    <location>
        <begin position="118"/>
        <end position="139"/>
    </location>
</feature>
<feature type="region of interest" description="Disordered" evidence="1">
    <location>
        <begin position="1"/>
        <end position="69"/>
    </location>
</feature>
<evidence type="ECO:0000256" key="1">
    <source>
        <dbReference type="SAM" id="MobiDB-lite"/>
    </source>
</evidence>
<dbReference type="Proteomes" id="UP000185557">
    <property type="component" value="Unassembled WGS sequence"/>
</dbReference>
<name>A0A1U7J1N5_9CYAN</name>
<reference evidence="3 4" key="1">
    <citation type="submission" date="2016-11" db="EMBL/GenBank/DDBJ databases">
        <title>Draft Genome Sequences of Nine Cyanobacterial Strains from Diverse Habitats.</title>
        <authorList>
            <person name="Zhu T."/>
            <person name="Hou S."/>
            <person name="Lu X."/>
            <person name="Hess W.R."/>
        </authorList>
    </citation>
    <scope>NUCLEOTIDE SEQUENCE [LARGE SCALE GENOMIC DNA]</scope>
    <source>
        <strain evidence="3 4">NIES-30</strain>
    </source>
</reference>
<dbReference type="Pfam" id="PF11947">
    <property type="entry name" value="DUF3464"/>
    <property type="match status" value="1"/>
</dbReference>
<dbReference type="PANTHER" id="PTHR34575:SF1">
    <property type="entry name" value="PROTEIN PAM68, CHLOROPLASTIC"/>
    <property type="match status" value="1"/>
</dbReference>
<dbReference type="PANTHER" id="PTHR34575">
    <property type="entry name" value="PROTEIN PAM68, CHLOROPLASTIC"/>
    <property type="match status" value="1"/>
</dbReference>
<evidence type="ECO:0000313" key="3">
    <source>
        <dbReference type="EMBL" id="OKH45906.1"/>
    </source>
</evidence>
<dbReference type="EMBL" id="MRCG01000015">
    <property type="protein sequence ID" value="OKH45906.1"/>
    <property type="molecule type" value="Genomic_DNA"/>
</dbReference>
<dbReference type="InterPro" id="IPR021855">
    <property type="entry name" value="PAM68-like"/>
</dbReference>
<accession>A0A1U7J1N5</accession>
<proteinExistence type="predicted"/>
<keyword evidence="4" id="KW-1185">Reference proteome</keyword>
<dbReference type="AlphaFoldDB" id="A0A1U7J1N5"/>
<evidence type="ECO:0008006" key="5">
    <source>
        <dbReference type="Google" id="ProtNLM"/>
    </source>
</evidence>
<gene>
    <name evidence="3" type="ORF">NIES30_18710</name>
</gene>